<keyword evidence="3" id="KW-1185">Reference proteome</keyword>
<reference evidence="2 3" key="1">
    <citation type="submission" date="2019-01" db="EMBL/GenBank/DDBJ databases">
        <title>Sequencing of cultivated peanut Arachis hypogaea provides insights into genome evolution and oil improvement.</title>
        <authorList>
            <person name="Chen X."/>
        </authorList>
    </citation>
    <scope>NUCLEOTIDE SEQUENCE [LARGE SCALE GENOMIC DNA]</scope>
    <source>
        <strain evidence="3">cv. Fuhuasheng</strain>
        <tissue evidence="2">Leaves</tissue>
    </source>
</reference>
<evidence type="ECO:0000256" key="1">
    <source>
        <dbReference type="SAM" id="MobiDB-lite"/>
    </source>
</evidence>
<protein>
    <submittedName>
        <fullName evidence="2">Uncharacterized protein</fullName>
    </submittedName>
</protein>
<gene>
    <name evidence="2" type="ORF">Ahy_A02g005131</name>
</gene>
<evidence type="ECO:0000313" key="2">
    <source>
        <dbReference type="EMBL" id="RYR70827.1"/>
    </source>
</evidence>
<evidence type="ECO:0000313" key="3">
    <source>
        <dbReference type="Proteomes" id="UP000289738"/>
    </source>
</evidence>
<dbReference type="AlphaFoldDB" id="A0A445E5X3"/>
<dbReference type="EMBL" id="SDMP01000002">
    <property type="protein sequence ID" value="RYR70827.1"/>
    <property type="molecule type" value="Genomic_DNA"/>
</dbReference>
<organism evidence="2 3">
    <name type="scientific">Arachis hypogaea</name>
    <name type="common">Peanut</name>
    <dbReference type="NCBI Taxonomy" id="3818"/>
    <lineage>
        <taxon>Eukaryota</taxon>
        <taxon>Viridiplantae</taxon>
        <taxon>Streptophyta</taxon>
        <taxon>Embryophyta</taxon>
        <taxon>Tracheophyta</taxon>
        <taxon>Spermatophyta</taxon>
        <taxon>Magnoliopsida</taxon>
        <taxon>eudicotyledons</taxon>
        <taxon>Gunneridae</taxon>
        <taxon>Pentapetalae</taxon>
        <taxon>rosids</taxon>
        <taxon>fabids</taxon>
        <taxon>Fabales</taxon>
        <taxon>Fabaceae</taxon>
        <taxon>Papilionoideae</taxon>
        <taxon>50 kb inversion clade</taxon>
        <taxon>dalbergioids sensu lato</taxon>
        <taxon>Dalbergieae</taxon>
        <taxon>Pterocarpus clade</taxon>
        <taxon>Arachis</taxon>
    </lineage>
</organism>
<proteinExistence type="predicted"/>
<comment type="caution">
    <text evidence="2">The sequence shown here is derived from an EMBL/GenBank/DDBJ whole genome shotgun (WGS) entry which is preliminary data.</text>
</comment>
<name>A0A445E5X3_ARAHY</name>
<dbReference type="Proteomes" id="UP000289738">
    <property type="component" value="Chromosome A02"/>
</dbReference>
<feature type="region of interest" description="Disordered" evidence="1">
    <location>
        <begin position="166"/>
        <end position="188"/>
    </location>
</feature>
<sequence>MLESNNRFTKLAGTRPVNRFVKGNEKILPGIGPVNRFRLRSRSWSTGPVNWFRASDKYSIEGGKWFGPSEPDRALCFKSTRDRVFDSNRGVEPVSLLWQSMRLVSSGKDPIAGGITPASWLKLRSTVLNSRRPPNPDGISPEMKFRLIPRNLKFFKSEIDSGNLPKLGKRREFPNRPVYPTGKTGRAGSRVAKVKRNNPVRITEHAGEVAGIGSEVPIGEKG</sequence>
<accession>A0A445E5X3</accession>